<comment type="caution">
    <text evidence="2">The sequence shown here is derived from an EMBL/GenBank/DDBJ whole genome shotgun (WGS) entry which is preliminary data.</text>
</comment>
<protein>
    <submittedName>
        <fullName evidence="2">Uncharacterized protein</fullName>
    </submittedName>
</protein>
<proteinExistence type="predicted"/>
<sequence>MGDEAEMSSDLSDDRAGGSSQSQMSVNKLASSNSQFIIEIKDLIATLNKKVNADGNKNKLNQKDRSDFIELTDRIFLACMKREAYYLNSDNRISELEEQIKSREIKVGELEYQIQNRDITLEGIDLKLQKFVDLYNENQTKLTDIIGNIAGGELEDKLSTPKNTIRDESPVLVIDTNEESTAMSYRDALISAAPELDFPKPDDLVIPRANRLIVKMSNSANLTKFKELLDNDPNLKKMAQTKISKTRKHRLILFGVPDSVSDEDFISELMALGETMGKPIDLIKSFKNGANGSDMLHTIVHRKLPAPLVQGATILDSAPARLKNA</sequence>
<evidence type="ECO:0000313" key="3">
    <source>
        <dbReference type="Proteomes" id="UP000827092"/>
    </source>
</evidence>
<keyword evidence="3" id="KW-1185">Reference proteome</keyword>
<dbReference type="AlphaFoldDB" id="A0AAV6TI99"/>
<gene>
    <name evidence="2" type="ORF">JTE90_013063</name>
</gene>
<reference evidence="2 3" key="1">
    <citation type="journal article" date="2022" name="Nat. Ecol. Evol.">
        <title>A masculinizing supergene underlies an exaggerated male reproductive morph in a spider.</title>
        <authorList>
            <person name="Hendrickx F."/>
            <person name="De Corte Z."/>
            <person name="Sonet G."/>
            <person name="Van Belleghem S.M."/>
            <person name="Kostlbacher S."/>
            <person name="Vangestel C."/>
        </authorList>
    </citation>
    <scope>NUCLEOTIDE SEQUENCE [LARGE SCALE GENOMIC DNA]</scope>
    <source>
        <strain evidence="2">W744_W776</strain>
    </source>
</reference>
<dbReference type="EMBL" id="JAFNEN010003745">
    <property type="protein sequence ID" value="KAG8171630.1"/>
    <property type="molecule type" value="Genomic_DNA"/>
</dbReference>
<organism evidence="2 3">
    <name type="scientific">Oedothorax gibbosus</name>
    <dbReference type="NCBI Taxonomy" id="931172"/>
    <lineage>
        <taxon>Eukaryota</taxon>
        <taxon>Metazoa</taxon>
        <taxon>Ecdysozoa</taxon>
        <taxon>Arthropoda</taxon>
        <taxon>Chelicerata</taxon>
        <taxon>Arachnida</taxon>
        <taxon>Araneae</taxon>
        <taxon>Araneomorphae</taxon>
        <taxon>Entelegynae</taxon>
        <taxon>Araneoidea</taxon>
        <taxon>Linyphiidae</taxon>
        <taxon>Erigoninae</taxon>
        <taxon>Oedothorax</taxon>
    </lineage>
</organism>
<feature type="region of interest" description="Disordered" evidence="1">
    <location>
        <begin position="1"/>
        <end position="25"/>
    </location>
</feature>
<evidence type="ECO:0000313" key="2">
    <source>
        <dbReference type="EMBL" id="KAG8171630.1"/>
    </source>
</evidence>
<name>A0AAV6TI99_9ARAC</name>
<evidence type="ECO:0000256" key="1">
    <source>
        <dbReference type="SAM" id="MobiDB-lite"/>
    </source>
</evidence>
<accession>A0AAV6TI99</accession>
<dbReference type="Proteomes" id="UP000827092">
    <property type="component" value="Unassembled WGS sequence"/>
</dbReference>